<sequence length="230" mass="26695">MIKRFPILALFDADHLFQKFAFEKLKETFHDLFLMDIIDQKESYDIKNYSGVFSFSSLEVTCPLLLFSEQETGDDLSFYISPSTFENGQSSLDLSRHLIQFFQQLNDALLNQFPYQMRLAHQNGDFIWHNQQFNGSFFPDQESTLEAWILSQFQNQKNLSEKHFLLPSASLDHIYFQSYFALRNQEGQYLGSFDMVQDLKPILAQYLEETAQAIVGWSDVTSGPSISNDS</sequence>
<reference evidence="1 2" key="1">
    <citation type="submission" date="2019-11" db="EMBL/GenBank/DDBJ databases">
        <title>Streptococcus uberis isolated from clinical mastitis cases on a southeastern Queensland dairy.</title>
        <authorList>
            <person name="Workentine M.L."/>
            <person name="Price R."/>
            <person name="Olchowy T."/>
        </authorList>
    </citation>
    <scope>NUCLEOTIDE SEQUENCE [LARGE SCALE GENOMIC DNA]</scope>
    <source>
        <strain evidence="1 2">OLC4459-A17</strain>
    </source>
</reference>
<evidence type="ECO:0008006" key="3">
    <source>
        <dbReference type="Google" id="ProtNLM"/>
    </source>
</evidence>
<organism evidence="1 2">
    <name type="scientific">Streptococcus uberis</name>
    <dbReference type="NCBI Taxonomy" id="1349"/>
    <lineage>
        <taxon>Bacteria</taxon>
        <taxon>Bacillati</taxon>
        <taxon>Bacillota</taxon>
        <taxon>Bacilli</taxon>
        <taxon>Lactobacillales</taxon>
        <taxon>Streptococcaceae</taxon>
        <taxon>Streptococcus</taxon>
    </lineage>
</organism>
<protein>
    <recommendedName>
        <fullName evidence="3">Na+ driven multidrug efflux pump</fullName>
    </recommendedName>
</protein>
<evidence type="ECO:0000313" key="1">
    <source>
        <dbReference type="EMBL" id="MTD01559.1"/>
    </source>
</evidence>
<accession>A0A6L6G8V2</accession>
<proteinExistence type="predicted"/>
<dbReference type="EMBL" id="WLXI01000037">
    <property type="protein sequence ID" value="MTD01559.1"/>
    <property type="molecule type" value="Genomic_DNA"/>
</dbReference>
<comment type="caution">
    <text evidence="1">The sequence shown here is derived from an EMBL/GenBank/DDBJ whole genome shotgun (WGS) entry which is preliminary data.</text>
</comment>
<dbReference type="RefSeq" id="WP_154591371.1">
    <property type="nucleotide sequence ID" value="NZ_JADFAY010000014.1"/>
</dbReference>
<evidence type="ECO:0000313" key="2">
    <source>
        <dbReference type="Proteomes" id="UP000483839"/>
    </source>
</evidence>
<name>A0A6L6G8V2_STRUB</name>
<gene>
    <name evidence="1" type="ORF">GKS16_04605</name>
</gene>
<dbReference type="Proteomes" id="UP000483839">
    <property type="component" value="Unassembled WGS sequence"/>
</dbReference>
<dbReference type="AlphaFoldDB" id="A0A6L6G8V2"/>